<name>A0A346PDV6_9EURY</name>
<dbReference type="EMBL" id="CP024047">
    <property type="protein sequence ID" value="AXR77701.1"/>
    <property type="molecule type" value="Genomic_DNA"/>
</dbReference>
<reference evidence="2" key="1">
    <citation type="submission" date="2017-10" db="EMBL/GenBank/DDBJ databases">
        <title>Phenotypic and genomic properties of facultatively anaerobic sulfur-reducing natronoarchaea from hypersaline soda lakes.</title>
        <authorList>
            <person name="Sorokin D.Y."/>
            <person name="Kublanov I.V."/>
            <person name="Roman P."/>
            <person name="Sinninghe Damste J.S."/>
            <person name="Golyshin P.N."/>
            <person name="Rojo D."/>
            <person name="Ciordia S."/>
            <person name="Mena Md.C."/>
            <person name="Ferrer M."/>
            <person name="Messina E."/>
            <person name="Smedile F."/>
            <person name="La Spada G."/>
            <person name="La Cono V."/>
            <person name="Yakimov M.M."/>
        </authorList>
    </citation>
    <scope>NUCLEOTIDE SEQUENCE [LARGE SCALE GENOMIC DNA]</scope>
    <source>
        <strain evidence="2">AArc1</strain>
    </source>
</reference>
<dbReference type="RefSeq" id="WP_133412336.1">
    <property type="nucleotide sequence ID" value="NZ_CP024047.1"/>
</dbReference>
<dbReference type="GeneID" id="39377383"/>
<proteinExistence type="predicted"/>
<sequence>MNPDGDGASYARAQLKEAKRRLESVHDRTSNVEKEEIVGAIDQRTDDLVVGNQIKEIPEEYRNYVVLGKRETRSVDIEGHIQNIIIDCQMTIELSVKSMFKAVGQDFDYSHAIGFGSHNTQGFNNRIPNEFPRREEIVRAIFLTQLWEKFYELAKYGAPELNAEPSVIFDIDDGERAMNDATFCVELAEDFIEYVDD</sequence>
<evidence type="ECO:0000313" key="2">
    <source>
        <dbReference type="Proteomes" id="UP000258707"/>
    </source>
</evidence>
<dbReference type="KEGG" id="nan:AArc1_1366"/>
<protein>
    <submittedName>
        <fullName evidence="1">Uncharacterized protein</fullName>
    </submittedName>
</protein>
<organism evidence="1 2">
    <name type="scientific">Natrarchaeobaculum sulfurireducens</name>
    <dbReference type="NCBI Taxonomy" id="2044521"/>
    <lineage>
        <taxon>Archaea</taxon>
        <taxon>Methanobacteriati</taxon>
        <taxon>Methanobacteriota</taxon>
        <taxon>Stenosarchaea group</taxon>
        <taxon>Halobacteria</taxon>
        <taxon>Halobacteriales</taxon>
        <taxon>Natrialbaceae</taxon>
        <taxon>Natrarchaeobaculum</taxon>
    </lineage>
</organism>
<gene>
    <name evidence="1" type="ORF">AArc1_1366</name>
</gene>
<evidence type="ECO:0000313" key="1">
    <source>
        <dbReference type="EMBL" id="AXR77701.1"/>
    </source>
</evidence>
<dbReference type="AlphaFoldDB" id="A0A346PDV6"/>
<dbReference type="Proteomes" id="UP000258707">
    <property type="component" value="Chromosome"/>
</dbReference>
<accession>A0A346PDV6</accession>